<evidence type="ECO:0000313" key="1">
    <source>
        <dbReference type="EMBL" id="PNC18953.1"/>
    </source>
</evidence>
<dbReference type="OrthoDB" id="9781616at2"/>
<dbReference type="EMBL" id="PJKA01000006">
    <property type="protein sequence ID" value="PNC18953.1"/>
    <property type="molecule type" value="Genomic_DNA"/>
</dbReference>
<organism evidence="1 2">
    <name type="scientific">Akkermansia muciniphila</name>
    <dbReference type="NCBI Taxonomy" id="239935"/>
    <lineage>
        <taxon>Bacteria</taxon>
        <taxon>Pseudomonadati</taxon>
        <taxon>Verrucomicrobiota</taxon>
        <taxon>Verrucomicrobiia</taxon>
        <taxon>Verrucomicrobiales</taxon>
        <taxon>Akkermansiaceae</taxon>
        <taxon>Akkermansia</taxon>
    </lineage>
</organism>
<reference evidence="1 2" key="1">
    <citation type="journal article" date="2017" name="BMC Genomics">
        <title>Genome sequencing of 39 Akkermansia muciniphila isolates reveals its population structure, genomic and functional diverisity, and global distribution in mammalian gut microbiotas.</title>
        <authorList>
            <person name="Guo X."/>
            <person name="Li S."/>
            <person name="Zhang J."/>
            <person name="Wu F."/>
            <person name="Li X."/>
            <person name="Wu D."/>
            <person name="Zhang M."/>
            <person name="Ou Z."/>
            <person name="Jie Z."/>
            <person name="Yan Q."/>
            <person name="Li P."/>
            <person name="Yi J."/>
            <person name="Peng Y."/>
        </authorList>
    </citation>
    <scope>NUCLEOTIDE SEQUENCE [LARGE SCALE GENOMIC DNA]</scope>
    <source>
        <strain evidence="1 2">GP24</strain>
    </source>
</reference>
<dbReference type="InterPro" id="IPR008323">
    <property type="entry name" value="UCP033563"/>
</dbReference>
<dbReference type="PANTHER" id="PTHR36454">
    <property type="entry name" value="LMO2823 PROTEIN"/>
    <property type="match status" value="1"/>
</dbReference>
<proteinExistence type="predicted"/>
<dbReference type="Pfam" id="PF06245">
    <property type="entry name" value="DUF1015"/>
    <property type="match status" value="1"/>
</dbReference>
<dbReference type="PIRSF" id="PIRSF033563">
    <property type="entry name" value="UCP033563"/>
    <property type="match status" value="1"/>
</dbReference>
<evidence type="ECO:0000313" key="2">
    <source>
        <dbReference type="Proteomes" id="UP000236000"/>
    </source>
</evidence>
<name>A0A2N8HF96_9BACT</name>
<dbReference type="RefSeq" id="WP_102712761.1">
    <property type="nucleotide sequence ID" value="NZ_PJKA01000006.1"/>
</dbReference>
<dbReference type="AlphaFoldDB" id="A0A2N8HF96"/>
<gene>
    <name evidence="1" type="ORF">CXU22_03955</name>
</gene>
<accession>A0A2N8HF96</accession>
<comment type="caution">
    <text evidence="1">The sequence shown here is derived from an EMBL/GenBank/DDBJ whole genome shotgun (WGS) entry which is preliminary data.</text>
</comment>
<sequence length="417" mass="47191">MSTLHPFPALRPPRELAAQVSSLPYDVMNHREAKEMAAGNDASFLHISRSDIDMSEAAIHDPETYAKARENLEAFVNKGYLVRDGAPSFYIYRQIMWGRVQTGIVGCASVDEYANGTIKKHELTRREKELDRIEHFDACSAQTEPVFLAYRKHEGLSGIIREWIKFHKPEYDFTTDDGVTHILWPVSDPGTVEAIRKSFEEVDALYIADGHHRTASSAAVSARRRREHPDYTGEEEFNYLMAVVFCDEDLFIMDYNRVVRDLNGLSREEFMEKLQTAFDAVPVETVPGEGYAPRAKHEFGMYLDGRWYSITARPGTFAAGHPIESLDCAILQANLLAPILGIEDPRTSDRIDFVGGIRGLGELERRCASEMTLAFSLYPVTMDDLFRVADAGEIMPPKSTWFEPKLRSGLFVHTIEQ</sequence>
<protein>
    <submittedName>
        <fullName evidence="1">DUF1015 domain-containing protein</fullName>
    </submittedName>
</protein>
<dbReference type="PANTHER" id="PTHR36454:SF1">
    <property type="entry name" value="DUF1015 DOMAIN-CONTAINING PROTEIN"/>
    <property type="match status" value="1"/>
</dbReference>
<dbReference type="Proteomes" id="UP000236000">
    <property type="component" value="Unassembled WGS sequence"/>
</dbReference>